<organism evidence="7 8">
    <name type="scientific">Conoideocrella luteorostrata</name>
    <dbReference type="NCBI Taxonomy" id="1105319"/>
    <lineage>
        <taxon>Eukaryota</taxon>
        <taxon>Fungi</taxon>
        <taxon>Dikarya</taxon>
        <taxon>Ascomycota</taxon>
        <taxon>Pezizomycotina</taxon>
        <taxon>Sordariomycetes</taxon>
        <taxon>Hypocreomycetidae</taxon>
        <taxon>Hypocreales</taxon>
        <taxon>Clavicipitaceae</taxon>
        <taxon>Conoideocrella</taxon>
    </lineage>
</organism>
<feature type="transmembrane region" description="Helical" evidence="6">
    <location>
        <begin position="76"/>
        <end position="97"/>
    </location>
</feature>
<reference evidence="7" key="1">
    <citation type="submission" date="2023-06" db="EMBL/GenBank/DDBJ databases">
        <title>Conoideocrella luteorostrata (Hypocreales: Clavicipitaceae), a potential biocontrol fungus for elongate hemlock scale in United States Christmas tree production areas.</title>
        <authorList>
            <person name="Barrett H."/>
            <person name="Lovett B."/>
            <person name="Macias A.M."/>
            <person name="Stajich J.E."/>
            <person name="Kasson M.T."/>
        </authorList>
    </citation>
    <scope>NUCLEOTIDE SEQUENCE</scope>
    <source>
        <strain evidence="7">ARSEF 14590</strain>
    </source>
</reference>
<dbReference type="EMBL" id="JASWJB010000581">
    <property type="protein sequence ID" value="KAK2589683.1"/>
    <property type="molecule type" value="Genomic_DNA"/>
</dbReference>
<dbReference type="GO" id="GO:0016020">
    <property type="term" value="C:membrane"/>
    <property type="evidence" value="ECO:0007669"/>
    <property type="project" value="UniProtKB-SubCell"/>
</dbReference>
<keyword evidence="3 6" id="KW-0812">Transmembrane</keyword>
<evidence type="ECO:0000313" key="7">
    <source>
        <dbReference type="EMBL" id="KAK2589683.1"/>
    </source>
</evidence>
<evidence type="ECO:0000256" key="1">
    <source>
        <dbReference type="ARBA" id="ARBA00004141"/>
    </source>
</evidence>
<feature type="transmembrane region" description="Helical" evidence="6">
    <location>
        <begin position="21"/>
        <end position="46"/>
    </location>
</feature>
<evidence type="ECO:0000256" key="6">
    <source>
        <dbReference type="SAM" id="Phobius"/>
    </source>
</evidence>
<evidence type="ECO:0000256" key="3">
    <source>
        <dbReference type="ARBA" id="ARBA00022692"/>
    </source>
</evidence>
<comment type="caution">
    <text evidence="7">The sequence shown here is derived from an EMBL/GenBank/DDBJ whole genome shotgun (WGS) entry which is preliminary data.</text>
</comment>
<comment type="subcellular location">
    <subcellularLocation>
        <location evidence="1">Membrane</location>
        <topology evidence="1">Multi-pass membrane protein</topology>
    </subcellularLocation>
</comment>
<evidence type="ECO:0000313" key="8">
    <source>
        <dbReference type="Proteomes" id="UP001251528"/>
    </source>
</evidence>
<dbReference type="PANTHER" id="PTHR45649:SF14">
    <property type="entry name" value="GABA PERMEASE"/>
    <property type="match status" value="1"/>
</dbReference>
<evidence type="ECO:0000256" key="5">
    <source>
        <dbReference type="ARBA" id="ARBA00023136"/>
    </source>
</evidence>
<dbReference type="Proteomes" id="UP001251528">
    <property type="component" value="Unassembled WGS sequence"/>
</dbReference>
<keyword evidence="2" id="KW-0813">Transport</keyword>
<keyword evidence="8" id="KW-1185">Reference proteome</keyword>
<accession>A0AAJ0CD51</accession>
<protein>
    <submittedName>
        <fullName evidence="7">Uncharacterized protein</fullName>
    </submittedName>
</protein>
<keyword evidence="5 6" id="KW-0472">Membrane</keyword>
<evidence type="ECO:0000256" key="4">
    <source>
        <dbReference type="ARBA" id="ARBA00022989"/>
    </source>
</evidence>
<proteinExistence type="predicted"/>
<name>A0AAJ0CD51_9HYPO</name>
<evidence type="ECO:0000256" key="2">
    <source>
        <dbReference type="ARBA" id="ARBA00022448"/>
    </source>
</evidence>
<gene>
    <name evidence="7" type="ORF">QQS21_012638</name>
</gene>
<keyword evidence="4 6" id="KW-1133">Transmembrane helix</keyword>
<sequence length="123" mass="13593">MPIGVNFLRGRNTLPDRKWKLPSWFGWTADCISLSYIALTTVLFLFPPGLPVTGSNMSQLARLTGLESSHPLLTVLSDYCVVAFAIIIIISAFQWVVDGRKNFTGPRVNLVAETLQPSQAKTQ</sequence>
<dbReference type="GO" id="GO:0022857">
    <property type="term" value="F:transmembrane transporter activity"/>
    <property type="evidence" value="ECO:0007669"/>
    <property type="project" value="UniProtKB-ARBA"/>
</dbReference>
<dbReference type="AlphaFoldDB" id="A0AAJ0CD51"/>
<dbReference type="PANTHER" id="PTHR45649">
    <property type="entry name" value="AMINO-ACID PERMEASE BAT1"/>
    <property type="match status" value="1"/>
</dbReference>